<feature type="compositionally biased region" description="Low complexity" evidence="7">
    <location>
        <begin position="293"/>
        <end position="308"/>
    </location>
</feature>
<name>W9QUP1_9ROSA</name>
<dbReference type="InterPro" id="IPR055477">
    <property type="entry name" value="DUF7049"/>
</dbReference>
<dbReference type="Pfam" id="PF23132">
    <property type="entry name" value="DUF7049"/>
    <property type="match status" value="1"/>
</dbReference>
<dbReference type="PANTHER" id="PTHR46665:SF1">
    <property type="entry name" value="SPERMATOGENESIS- AND OOGENESIS-SPECIFIC BASIC HELIX-LOOP-HELIX-CONTAINING PROTEIN 1"/>
    <property type="match status" value="1"/>
</dbReference>
<protein>
    <recommendedName>
        <fullName evidence="8">BHLH domain-containing protein</fullName>
    </recommendedName>
</protein>
<dbReference type="Pfam" id="PF23133">
    <property type="entry name" value="DUF7050"/>
    <property type="match status" value="1"/>
</dbReference>
<keyword evidence="2" id="KW-0805">Transcription regulation</keyword>
<dbReference type="GO" id="GO:0005634">
    <property type="term" value="C:nucleus"/>
    <property type="evidence" value="ECO:0007669"/>
    <property type="project" value="UniProtKB-SubCell"/>
</dbReference>
<dbReference type="SMART" id="SM00353">
    <property type="entry name" value="HLH"/>
    <property type="match status" value="1"/>
</dbReference>
<dbReference type="InterPro" id="IPR044658">
    <property type="entry name" value="bHLH92/bHLH041-like"/>
</dbReference>
<dbReference type="Pfam" id="PF00010">
    <property type="entry name" value="HLH"/>
    <property type="match status" value="1"/>
</dbReference>
<evidence type="ECO:0000256" key="4">
    <source>
        <dbReference type="ARBA" id="ARBA00023163"/>
    </source>
</evidence>
<comment type="subcellular location">
    <subcellularLocation>
        <location evidence="1">Nucleus</location>
    </subcellularLocation>
</comment>
<keyword evidence="5" id="KW-0539">Nucleus</keyword>
<dbReference type="PANTHER" id="PTHR46665">
    <property type="entry name" value="TRANSCRIPTION FACTOR BHLH041-RELATED-RELATED"/>
    <property type="match status" value="1"/>
</dbReference>
<keyword evidence="3" id="KW-0238">DNA-binding</keyword>
<evidence type="ECO:0000313" key="10">
    <source>
        <dbReference type="Proteomes" id="UP000030645"/>
    </source>
</evidence>
<feature type="domain" description="BHLH" evidence="8">
    <location>
        <begin position="374"/>
        <end position="423"/>
    </location>
</feature>
<dbReference type="InterPro" id="IPR045239">
    <property type="entry name" value="bHLH95_bHLH"/>
</dbReference>
<dbReference type="GO" id="GO:0003677">
    <property type="term" value="F:DNA binding"/>
    <property type="evidence" value="ECO:0007669"/>
    <property type="project" value="UniProtKB-KW"/>
</dbReference>
<feature type="coiled-coil region" evidence="6">
    <location>
        <begin position="413"/>
        <end position="440"/>
    </location>
</feature>
<gene>
    <name evidence="9" type="ORF">L484_027293</name>
</gene>
<evidence type="ECO:0000259" key="8">
    <source>
        <dbReference type="PROSITE" id="PS50888"/>
    </source>
</evidence>
<dbReference type="GO" id="GO:0046983">
    <property type="term" value="F:protein dimerization activity"/>
    <property type="evidence" value="ECO:0007669"/>
    <property type="project" value="InterPro"/>
</dbReference>
<dbReference type="OrthoDB" id="5778525at2759"/>
<sequence length="570" mass="64433">MSLFLDLDQTGRSNFLRALSQSLGCTYVCFWIYIRNPANCSYIGFGSCLKYLDGLFLEEEVINTQLPSSSSGSYARRLFDEYRQSTFSVAANNDHVPGFAFKHSFPYLELQELDLRRLTSNDTQRQFYQEARIKTAVFMGCKIGELELGLPNVPQINMKMELKSWFPEEFPTTQSQLVELINPRRPLITEQNPPTSSSSSLRSFSIDSSPEYSSLLFNIPPTNTNTCQNIPEILSHPDVNINPPPIQQPIMPHHQEMQSFARLRNIQFPNLETEAAAMTKAILAVLTSPSPPASSSSSPHQPSHTSSTYNHDPHHLINPKSSAFKSYTNSSLLASQLARDLGSKKTVFKRSISFYRGLNFMRNHQRLQVTRPSSTQLHHMISERKRREKLNESFHGLRALLPPGTKKDKASLLNTTREYLIALKAQVEELSRRNKQLEAQVFPSSTAGAVNNEEATIINESSSSDNHERLQDVRLRHVSGSTSEEAEIVDLHVTLRAAIPAEDLVLRILEFLRRDQKNVSMISMEANSRLTESSAFINRVTFRLRVLEGSEWDGSAFQEAVRRVVADLAQ</sequence>
<keyword evidence="10" id="KW-1185">Reference proteome</keyword>
<dbReference type="CDD" id="cd11393">
    <property type="entry name" value="bHLH_AtbHLH_like"/>
    <property type="match status" value="1"/>
</dbReference>
<evidence type="ECO:0000256" key="3">
    <source>
        <dbReference type="ARBA" id="ARBA00023125"/>
    </source>
</evidence>
<dbReference type="AlphaFoldDB" id="W9QUP1"/>
<evidence type="ECO:0000313" key="9">
    <source>
        <dbReference type="EMBL" id="EXB38859.1"/>
    </source>
</evidence>
<evidence type="ECO:0000256" key="1">
    <source>
        <dbReference type="ARBA" id="ARBA00004123"/>
    </source>
</evidence>
<evidence type="ECO:0000256" key="2">
    <source>
        <dbReference type="ARBA" id="ARBA00023015"/>
    </source>
</evidence>
<evidence type="ECO:0000256" key="5">
    <source>
        <dbReference type="ARBA" id="ARBA00023242"/>
    </source>
</evidence>
<proteinExistence type="predicted"/>
<dbReference type="InterPro" id="IPR036638">
    <property type="entry name" value="HLH_DNA-bd_sf"/>
</dbReference>
<dbReference type="eggNOG" id="ENOG502QUVA">
    <property type="taxonomic scope" value="Eukaryota"/>
</dbReference>
<evidence type="ECO:0000256" key="6">
    <source>
        <dbReference type="SAM" id="Coils"/>
    </source>
</evidence>
<reference evidence="10" key="1">
    <citation type="submission" date="2013-01" db="EMBL/GenBank/DDBJ databases">
        <title>Draft Genome Sequence of a Mulberry Tree, Morus notabilis C.K. Schneid.</title>
        <authorList>
            <person name="He N."/>
            <person name="Zhao S."/>
        </authorList>
    </citation>
    <scope>NUCLEOTIDE SEQUENCE</scope>
</reference>
<evidence type="ECO:0000256" key="7">
    <source>
        <dbReference type="SAM" id="MobiDB-lite"/>
    </source>
</evidence>
<keyword evidence="4" id="KW-0804">Transcription</keyword>
<dbReference type="EMBL" id="KE343704">
    <property type="protein sequence ID" value="EXB38859.1"/>
    <property type="molecule type" value="Genomic_DNA"/>
</dbReference>
<dbReference type="PROSITE" id="PS50888">
    <property type="entry name" value="BHLH"/>
    <property type="match status" value="1"/>
</dbReference>
<dbReference type="InterPro" id="IPR011598">
    <property type="entry name" value="bHLH_dom"/>
</dbReference>
<dbReference type="Gene3D" id="4.10.280.10">
    <property type="entry name" value="Helix-loop-helix DNA-binding domain"/>
    <property type="match status" value="1"/>
</dbReference>
<dbReference type="Proteomes" id="UP000030645">
    <property type="component" value="Unassembled WGS sequence"/>
</dbReference>
<dbReference type="SUPFAM" id="SSF47459">
    <property type="entry name" value="HLH, helix-loop-helix DNA-binding domain"/>
    <property type="match status" value="1"/>
</dbReference>
<feature type="region of interest" description="Disordered" evidence="7">
    <location>
        <begin position="288"/>
        <end position="321"/>
    </location>
</feature>
<organism evidence="9 10">
    <name type="scientific">Morus notabilis</name>
    <dbReference type="NCBI Taxonomy" id="981085"/>
    <lineage>
        <taxon>Eukaryota</taxon>
        <taxon>Viridiplantae</taxon>
        <taxon>Streptophyta</taxon>
        <taxon>Embryophyta</taxon>
        <taxon>Tracheophyta</taxon>
        <taxon>Spermatophyta</taxon>
        <taxon>Magnoliopsida</taxon>
        <taxon>eudicotyledons</taxon>
        <taxon>Gunneridae</taxon>
        <taxon>Pentapetalae</taxon>
        <taxon>rosids</taxon>
        <taxon>fabids</taxon>
        <taxon>Rosales</taxon>
        <taxon>Moraceae</taxon>
        <taxon>Moreae</taxon>
        <taxon>Morus</taxon>
    </lineage>
</organism>
<accession>W9QUP1</accession>
<dbReference type="InterPro" id="IPR055478">
    <property type="entry name" value="DUF7050"/>
</dbReference>
<dbReference type="KEGG" id="mnt:21409916"/>
<keyword evidence="6" id="KW-0175">Coiled coil</keyword>
<dbReference type="STRING" id="981085.W9QUP1"/>